<keyword evidence="2" id="KW-1185">Reference proteome</keyword>
<dbReference type="AlphaFoldDB" id="A0A1A9LEM3"/>
<protein>
    <recommendedName>
        <fullName evidence="3">Type IX secretion system membrane protein PorP/SprF</fullName>
    </recommendedName>
</protein>
<evidence type="ECO:0008006" key="3">
    <source>
        <dbReference type="Google" id="ProtNLM"/>
    </source>
</evidence>
<dbReference type="RefSeq" id="WP_068761574.1">
    <property type="nucleotide sequence ID" value="NZ_LXIE01000011.1"/>
</dbReference>
<dbReference type="EMBL" id="LXIE01000011">
    <property type="protein sequence ID" value="OAD91728.1"/>
    <property type="molecule type" value="Genomic_DNA"/>
</dbReference>
<reference evidence="1 2" key="1">
    <citation type="submission" date="2016-05" db="EMBL/GenBank/DDBJ databases">
        <title>Genome sequencing of Vitellibacter soesokkakensis RSSK-12.</title>
        <authorList>
            <person name="Thevarajoo S."/>
            <person name="Selvaratnam C."/>
            <person name="Goh K.M."/>
            <person name="Chan K.-G."/>
            <person name="Chong C.S."/>
        </authorList>
    </citation>
    <scope>NUCLEOTIDE SEQUENCE [LARGE SCALE GENOMIC DNA]</scope>
    <source>
        <strain evidence="1 2">RSSK-12</strain>
    </source>
</reference>
<evidence type="ECO:0000313" key="2">
    <source>
        <dbReference type="Proteomes" id="UP000077552"/>
    </source>
</evidence>
<comment type="caution">
    <text evidence="1">The sequence shown here is derived from an EMBL/GenBank/DDBJ whole genome shotgun (WGS) entry which is preliminary data.</text>
</comment>
<dbReference type="Pfam" id="PF11751">
    <property type="entry name" value="PorP_SprF"/>
    <property type="match status" value="1"/>
</dbReference>
<accession>A0A1A9LEM3</accession>
<dbReference type="OrthoDB" id="648347at2"/>
<dbReference type="Proteomes" id="UP000077552">
    <property type="component" value="Unassembled WGS sequence"/>
</dbReference>
<proteinExistence type="predicted"/>
<sequence length="333" mass="37891">MNIKRISLILLLLTSFYGFSQDGIPIYSDYFSDNLYLIHPSMAGAATHNQVRLTARQQWFDQNEAPNLQTLSFNARLGEQSGVGVILYNDKNGYHSQTGGYVTYAHHIMFSRSEADLNQLSFGLSAGLTQSRLDETNFDLTDFDPVIAGIIQSTSYFNVDAGLSYNFLDFSGHFTVKNIIFQNRSIYTEKYESNNQRKYLISAAYAIGKYGADWSYEPSFLFQWSERTGEQAIDVNFKAYRTMDFGQLWGGLSYRRSLDGAEYLNGEEVKVQKLQYFTPVLGINYKNFMFAYTYSYQAGNVKFQSGGFHQITLGYDFLGGRPEPYDCNCPAIN</sequence>
<dbReference type="NCBIfam" id="TIGR03519">
    <property type="entry name" value="T9SS_PorP_fam"/>
    <property type="match status" value="1"/>
</dbReference>
<gene>
    <name evidence="1" type="ORF">A7A78_11935</name>
</gene>
<dbReference type="STRING" id="1385699.A7A78_11935"/>
<dbReference type="InterPro" id="IPR019861">
    <property type="entry name" value="PorP/SprF_Bacteroidetes"/>
</dbReference>
<organism evidence="1 2">
    <name type="scientific">Aequorivita soesokkakensis</name>
    <dbReference type="NCBI Taxonomy" id="1385699"/>
    <lineage>
        <taxon>Bacteria</taxon>
        <taxon>Pseudomonadati</taxon>
        <taxon>Bacteroidota</taxon>
        <taxon>Flavobacteriia</taxon>
        <taxon>Flavobacteriales</taxon>
        <taxon>Flavobacteriaceae</taxon>
        <taxon>Aequorivita</taxon>
    </lineage>
</organism>
<name>A0A1A9LEM3_9FLAO</name>
<evidence type="ECO:0000313" key="1">
    <source>
        <dbReference type="EMBL" id="OAD91728.1"/>
    </source>
</evidence>